<dbReference type="InterPro" id="IPR029061">
    <property type="entry name" value="THDP-binding"/>
</dbReference>
<evidence type="ECO:0000313" key="4">
    <source>
        <dbReference type="Proteomes" id="UP000001962"/>
    </source>
</evidence>
<dbReference type="GO" id="GO:0045333">
    <property type="term" value="P:cellular respiration"/>
    <property type="evidence" value="ECO:0007669"/>
    <property type="project" value="UniProtKB-ARBA"/>
</dbReference>
<protein>
    <submittedName>
        <fullName evidence="3">Thiamine pyrophosphate enzyme domain protein TPP-binding protein</fullName>
    </submittedName>
</protein>
<dbReference type="InterPro" id="IPR011766">
    <property type="entry name" value="TPP_enzyme_TPP-bd"/>
</dbReference>
<dbReference type="PANTHER" id="PTHR48084:SF4">
    <property type="entry name" value="2-OXOGLUTARATE OXIDOREDUCTASE SUBUNIT KORB"/>
    <property type="match status" value="1"/>
</dbReference>
<evidence type="ECO:0000259" key="2">
    <source>
        <dbReference type="Pfam" id="PF02775"/>
    </source>
</evidence>
<dbReference type="HOGENOM" id="CLU_048564_0_0_6"/>
<dbReference type="SUPFAM" id="SSF52518">
    <property type="entry name" value="Thiamin diphosphate-binding fold (THDP-binding)"/>
    <property type="match status" value="1"/>
</dbReference>
<dbReference type="PANTHER" id="PTHR48084">
    <property type="entry name" value="2-OXOGLUTARATE OXIDOREDUCTASE SUBUNIT KORB-RELATED"/>
    <property type="match status" value="1"/>
</dbReference>
<dbReference type="Proteomes" id="UP000001962">
    <property type="component" value="Chromosome"/>
</dbReference>
<dbReference type="OrthoDB" id="9775140at2"/>
<organism evidence="3 4">
    <name type="scientific">Alkalilimnicola ehrlichii (strain ATCC BAA-1101 / DSM 17681 / MLHE-1)</name>
    <dbReference type="NCBI Taxonomy" id="187272"/>
    <lineage>
        <taxon>Bacteria</taxon>
        <taxon>Pseudomonadati</taxon>
        <taxon>Pseudomonadota</taxon>
        <taxon>Gammaproteobacteria</taxon>
        <taxon>Chromatiales</taxon>
        <taxon>Ectothiorhodospiraceae</taxon>
        <taxon>Alkalilimnicola</taxon>
    </lineage>
</organism>
<gene>
    <name evidence="3" type="ordered locus">Mlg_0696</name>
</gene>
<dbReference type="GO" id="GO:0044281">
    <property type="term" value="P:small molecule metabolic process"/>
    <property type="evidence" value="ECO:0007669"/>
    <property type="project" value="UniProtKB-ARBA"/>
</dbReference>
<dbReference type="InterPro" id="IPR051457">
    <property type="entry name" value="2-oxoacid:Fd_oxidoreductase"/>
</dbReference>
<name>Q0AAT7_ALKEH</name>
<dbReference type="KEGG" id="aeh:Mlg_0696"/>
<dbReference type="eggNOG" id="COG1013">
    <property type="taxonomic scope" value="Bacteria"/>
</dbReference>
<dbReference type="GO" id="GO:0016625">
    <property type="term" value="F:oxidoreductase activity, acting on the aldehyde or oxo group of donors, iron-sulfur protein as acceptor"/>
    <property type="evidence" value="ECO:0007669"/>
    <property type="project" value="UniProtKB-ARBA"/>
</dbReference>
<accession>Q0AAT7</accession>
<dbReference type="CDD" id="cd03375">
    <property type="entry name" value="TPP_OGFOR"/>
    <property type="match status" value="1"/>
</dbReference>
<dbReference type="GO" id="GO:0030976">
    <property type="term" value="F:thiamine pyrophosphate binding"/>
    <property type="evidence" value="ECO:0007669"/>
    <property type="project" value="InterPro"/>
</dbReference>
<dbReference type="AlphaFoldDB" id="Q0AAT7"/>
<feature type="domain" description="Thiamine pyrophosphate enzyme TPP-binding" evidence="2">
    <location>
        <begin position="59"/>
        <end position="207"/>
    </location>
</feature>
<keyword evidence="4" id="KW-1185">Reference proteome</keyword>
<dbReference type="EMBL" id="CP000453">
    <property type="protein sequence ID" value="ABI56050.1"/>
    <property type="molecule type" value="Genomic_DNA"/>
</dbReference>
<sequence length="281" mass="30160">MSTCADHARPSVLKAKDYKSDIKPVWCPGCGDFGVLNAITKALAALALPREQVAFVSGIGCSSRIPAYSSVYGFHGVHGRALPVATGLAVSRPDLTVLAAGGDGDGFSIGGNHFLHACRRNVNMTYLVMDNAVYGMTKGQASPTTEPDWTGSQLTPEGPGLAQFQPLEIALSAGAPYIARCFSGNPNGLAKLISEALQFPGFAFIQVLSPCVTYRPEQKDYKKIVHPDFEATGDRREAFLQLMDDDGFTTGVLYRADRPAFRPEQAKAADLDTIEQQFRVA</sequence>
<reference evidence="4" key="1">
    <citation type="submission" date="2006-08" db="EMBL/GenBank/DDBJ databases">
        <title>Complete sequence of Alkalilimnicola ehrilichei MLHE-1.</title>
        <authorList>
            <person name="Copeland A."/>
            <person name="Lucas S."/>
            <person name="Lapidus A."/>
            <person name="Barry K."/>
            <person name="Detter J.C."/>
            <person name="Glavina del Rio T."/>
            <person name="Hammon N."/>
            <person name="Israni S."/>
            <person name="Dalin E."/>
            <person name="Tice H."/>
            <person name="Pitluck S."/>
            <person name="Sims D."/>
            <person name="Brettin T."/>
            <person name="Bruce D."/>
            <person name="Han C."/>
            <person name="Tapia R."/>
            <person name="Gilna P."/>
            <person name="Schmutz J."/>
            <person name="Larimer F."/>
            <person name="Land M."/>
            <person name="Hauser L."/>
            <person name="Kyrpides N."/>
            <person name="Mikhailova N."/>
            <person name="Oremland R.S."/>
            <person name="Hoeft S.E."/>
            <person name="Switzer-Blum J."/>
            <person name="Kulp T."/>
            <person name="King G."/>
            <person name="Tabita R."/>
            <person name="Witte B."/>
            <person name="Santini J.M."/>
            <person name="Basu P."/>
            <person name="Hollibaugh J.T."/>
            <person name="Xie G."/>
            <person name="Stolz J.F."/>
            <person name="Richardson P."/>
        </authorList>
    </citation>
    <scope>NUCLEOTIDE SEQUENCE [LARGE SCALE GENOMIC DNA]</scope>
    <source>
        <strain evidence="4">ATCC BAA-1101 / DSM 17681 / MLHE-1</strain>
    </source>
</reference>
<keyword evidence="1" id="KW-0560">Oxidoreductase</keyword>
<dbReference type="Pfam" id="PF02775">
    <property type="entry name" value="TPP_enzyme_C"/>
    <property type="match status" value="1"/>
</dbReference>
<evidence type="ECO:0000313" key="3">
    <source>
        <dbReference type="EMBL" id="ABI56050.1"/>
    </source>
</evidence>
<proteinExistence type="predicted"/>
<dbReference type="Gene3D" id="3.40.50.970">
    <property type="match status" value="1"/>
</dbReference>
<dbReference type="RefSeq" id="WP_011628445.1">
    <property type="nucleotide sequence ID" value="NC_008340.1"/>
</dbReference>
<evidence type="ECO:0000256" key="1">
    <source>
        <dbReference type="ARBA" id="ARBA00023002"/>
    </source>
</evidence>